<dbReference type="Gene3D" id="3.40.30.10">
    <property type="entry name" value="Glutaredoxin"/>
    <property type="match status" value="1"/>
</dbReference>
<dbReference type="InterPro" id="IPR011042">
    <property type="entry name" value="6-blade_b-propeller_TolB-like"/>
</dbReference>
<evidence type="ECO:0000313" key="3">
    <source>
        <dbReference type="Proteomes" id="UP000315677"/>
    </source>
</evidence>
<reference evidence="2 3" key="1">
    <citation type="submission" date="2019-06" db="EMBL/GenBank/DDBJ databases">
        <title>Sequencing the genomes of 1000 actinobacteria strains.</title>
        <authorList>
            <person name="Klenk H.-P."/>
        </authorList>
    </citation>
    <scope>NUCLEOTIDE SEQUENCE [LARGE SCALE GENOMIC DNA]</scope>
    <source>
        <strain evidence="2 3">DSM 45301</strain>
    </source>
</reference>
<protein>
    <submittedName>
        <fullName evidence="2">Thiol-disulfide isomerase/thioredoxin</fullName>
    </submittedName>
</protein>
<feature type="domain" description="Thioredoxin" evidence="1">
    <location>
        <begin position="19"/>
        <end position="164"/>
    </location>
</feature>
<dbReference type="SUPFAM" id="SSF101898">
    <property type="entry name" value="NHL repeat"/>
    <property type="match status" value="1"/>
</dbReference>
<dbReference type="GO" id="GO:0016853">
    <property type="term" value="F:isomerase activity"/>
    <property type="evidence" value="ECO:0007669"/>
    <property type="project" value="UniProtKB-KW"/>
</dbReference>
<comment type="caution">
    <text evidence="2">The sequence shown here is derived from an EMBL/GenBank/DDBJ whole genome shotgun (WGS) entry which is preliminary data.</text>
</comment>
<dbReference type="InterPro" id="IPR045302">
    <property type="entry name" value="NHL2_NHL_rpt_dom"/>
</dbReference>
<accession>A0A543DNQ1</accession>
<dbReference type="Pfam" id="PF13905">
    <property type="entry name" value="Thioredoxin_8"/>
    <property type="match status" value="1"/>
</dbReference>
<dbReference type="PANTHER" id="PTHR46388">
    <property type="entry name" value="NHL REPEAT-CONTAINING PROTEIN 2"/>
    <property type="match status" value="1"/>
</dbReference>
<dbReference type="InterPro" id="IPR012336">
    <property type="entry name" value="Thioredoxin-like_fold"/>
</dbReference>
<sequence length="623" mass="65509">MCASVRNTGAGRRVGLLVGRSRVRAPELRGRRWLNTGGAELSLAELRGKIVLLDFWTFCCINCLHVLDELRELEQRHADVLVTIGVHSPKFVHEADPDAVEAAVERYAVHHPVLDDPELVTWDAYAARAWPTLVVVDPAGYVVAQLSGEGHAHGLDVLVEELVAEHEAAGTLRRGDGPYVAPPEPATALRFPGKVVALPGGTFLVSDTAHHQLVELEPDLVTERRRIGTGERGLSDAPARFSEPQGLLLLPEPVAAAAGYDVVVADTVNHALRGLRLADGAVTTLAGTGEQLRTRVEVGAGAGELSSPWDLAWWQDRVVVAMAGSHQLWSFDPATGVLTVLAGTTNEGLRDGPRADAFLAQPSGLATGPDATLWVADAETSALRAVAPAPAAGAEVATAVGQGLFDFGFRDGPADQALLQHPLGVAVLPDSSVALADTYNGAVRRYDPATRTVGTLARDLREPSDVVVDGEHLVVVESAAHRLVRVPIPASTRVDAGAHRVRRARTDLSPGALALRIDFTPPTGQHLDTRFGDPTSLTVAASPPGLLAAGTGTAPGLDRALRFAADGPGEGVLQVSVAAAACDDGDGVFAACHRYQQDWGIPVRLVDGAPAELVLDLRAVHEG</sequence>
<gene>
    <name evidence="2" type="ORF">FB558_3484</name>
</gene>
<dbReference type="EMBL" id="VFPA01000002">
    <property type="protein sequence ID" value="TQM10960.1"/>
    <property type="molecule type" value="Genomic_DNA"/>
</dbReference>
<dbReference type="AlphaFoldDB" id="A0A543DNQ1"/>
<dbReference type="PROSITE" id="PS51352">
    <property type="entry name" value="THIOREDOXIN_2"/>
    <property type="match status" value="1"/>
</dbReference>
<keyword evidence="3" id="KW-1185">Reference proteome</keyword>
<name>A0A543DNQ1_9PSEU</name>
<dbReference type="Gene3D" id="2.120.10.30">
    <property type="entry name" value="TolB, C-terminal domain"/>
    <property type="match status" value="2"/>
</dbReference>
<dbReference type="InterPro" id="IPR013766">
    <property type="entry name" value="Thioredoxin_domain"/>
</dbReference>
<keyword evidence="2" id="KW-0413">Isomerase</keyword>
<dbReference type="SUPFAM" id="SSF52833">
    <property type="entry name" value="Thioredoxin-like"/>
    <property type="match status" value="1"/>
</dbReference>
<evidence type="ECO:0000313" key="2">
    <source>
        <dbReference type="EMBL" id="TQM10960.1"/>
    </source>
</evidence>
<evidence type="ECO:0000259" key="1">
    <source>
        <dbReference type="PROSITE" id="PS51352"/>
    </source>
</evidence>
<dbReference type="CDD" id="cd14951">
    <property type="entry name" value="NHL-2_like"/>
    <property type="match status" value="1"/>
</dbReference>
<proteinExistence type="predicted"/>
<organism evidence="2 3">
    <name type="scientific">Pseudonocardia kunmingensis</name>
    <dbReference type="NCBI Taxonomy" id="630975"/>
    <lineage>
        <taxon>Bacteria</taxon>
        <taxon>Bacillati</taxon>
        <taxon>Actinomycetota</taxon>
        <taxon>Actinomycetes</taxon>
        <taxon>Pseudonocardiales</taxon>
        <taxon>Pseudonocardiaceae</taxon>
        <taxon>Pseudonocardia</taxon>
    </lineage>
</organism>
<dbReference type="InterPro" id="IPR036249">
    <property type="entry name" value="Thioredoxin-like_sf"/>
</dbReference>
<dbReference type="PANTHER" id="PTHR46388:SF2">
    <property type="entry name" value="NHL REPEAT-CONTAINING PROTEIN 2"/>
    <property type="match status" value="1"/>
</dbReference>
<dbReference type="Proteomes" id="UP000315677">
    <property type="component" value="Unassembled WGS sequence"/>
</dbReference>